<comment type="caution">
    <text evidence="2">The sequence shown here is derived from an EMBL/GenBank/DDBJ whole genome shotgun (WGS) entry which is preliminary data.</text>
</comment>
<feature type="chain" id="PRO_5039118803" evidence="1">
    <location>
        <begin position="28"/>
        <end position="73"/>
    </location>
</feature>
<protein>
    <submittedName>
        <fullName evidence="2">Uncharacterized protein</fullName>
    </submittedName>
</protein>
<dbReference type="EMBL" id="ACDZ02000014">
    <property type="protein sequence ID" value="EER68093.1"/>
    <property type="molecule type" value="Genomic_DNA"/>
</dbReference>
<proteinExistence type="predicted"/>
<evidence type="ECO:0000256" key="1">
    <source>
        <dbReference type="SAM" id="SignalP"/>
    </source>
</evidence>
<reference evidence="2" key="1">
    <citation type="submission" date="2009-01" db="EMBL/GenBank/DDBJ databases">
        <authorList>
            <person name="Fulton L."/>
            <person name="Clifton S."/>
            <person name="Chinwalla A.T."/>
            <person name="Mitreva M."/>
            <person name="Sodergren E."/>
            <person name="Weinstock G."/>
            <person name="Clifton S."/>
            <person name="Dooling D.J."/>
            <person name="Fulton B."/>
            <person name="Minx P."/>
            <person name="Pepin K.H."/>
            <person name="Johnson M."/>
            <person name="Bhonagiri V."/>
            <person name="Nash W.E."/>
            <person name="Mardis E.R."/>
            <person name="Wilson R.K."/>
        </authorList>
    </citation>
    <scope>NUCLEOTIDE SEQUENCE [LARGE SCALE GENOMIC DNA]</scope>
    <source>
        <strain evidence="2">ATCC 10379</strain>
    </source>
</reference>
<dbReference type="Proteomes" id="UP000006004">
    <property type="component" value="Unassembled WGS sequence"/>
</dbReference>
<sequence>MNKSKNKLNKIVNCSLVLSLVSTGVSLTSLVTPTHTILAAKNHDGVCQVETKTGEVVFQVNGVDVTTAVRFYQ</sequence>
<feature type="signal peptide" evidence="1">
    <location>
        <begin position="1"/>
        <end position="27"/>
    </location>
</feature>
<dbReference type="RefSeq" id="WP_003145622.1">
    <property type="nucleotide sequence ID" value="NZ_ACDZ02000014.1"/>
</dbReference>
<keyword evidence="3" id="KW-1185">Reference proteome</keyword>
<evidence type="ECO:0000313" key="2">
    <source>
        <dbReference type="EMBL" id="EER68093.1"/>
    </source>
</evidence>
<evidence type="ECO:0000313" key="3">
    <source>
        <dbReference type="Proteomes" id="UP000006004"/>
    </source>
</evidence>
<gene>
    <name evidence="2" type="ORF">GEMHA0001_0702</name>
</gene>
<organism evidence="2 3">
    <name type="scientific">Gemella haemolysans ATCC 10379</name>
    <dbReference type="NCBI Taxonomy" id="546270"/>
    <lineage>
        <taxon>Bacteria</taxon>
        <taxon>Bacillati</taxon>
        <taxon>Bacillota</taxon>
        <taxon>Bacilli</taxon>
        <taxon>Bacillales</taxon>
        <taxon>Gemellaceae</taxon>
        <taxon>Gemella</taxon>
    </lineage>
</organism>
<dbReference type="GeneID" id="93288812"/>
<name>C5NZ12_9BACL</name>
<accession>C5NZ12</accession>
<keyword evidence="1" id="KW-0732">Signal</keyword>
<dbReference type="AlphaFoldDB" id="C5NZ12"/>
<reference evidence="2" key="2">
    <citation type="submission" date="2009-06" db="EMBL/GenBank/DDBJ databases">
        <authorList>
            <person name="Sebastian Y."/>
            <person name="Madupu R."/>
            <person name="Durkin A.S."/>
            <person name="Torralba M."/>
            <person name="Methe B."/>
            <person name="Sutton G.G."/>
            <person name="Strausberg R.L."/>
            <person name="Nelson K.E."/>
        </authorList>
    </citation>
    <scope>NUCLEOTIDE SEQUENCE [LARGE SCALE GENOMIC DNA]</scope>
    <source>
        <strain evidence="2">ATCC 10379</strain>
    </source>
</reference>